<dbReference type="RefSeq" id="WP_010846668.1">
    <property type="nucleotide sequence ID" value="NC_014228.1"/>
</dbReference>
<dbReference type="GeneID" id="24902140"/>
<accession>D3VIC6</accession>
<name>D3VIC6_XENNA</name>
<organism evidence="1 2">
    <name type="scientific">Xenorhabdus nematophila (strain ATCC 19061 / DSM 3370 / CCUG 14189 / LMG 1036 / NCIMB 9965 / AN6)</name>
    <dbReference type="NCBI Taxonomy" id="406817"/>
    <lineage>
        <taxon>Bacteria</taxon>
        <taxon>Pseudomonadati</taxon>
        <taxon>Pseudomonadota</taxon>
        <taxon>Gammaproteobacteria</taxon>
        <taxon>Enterobacterales</taxon>
        <taxon>Morganellaceae</taxon>
        <taxon>Xenorhabdus</taxon>
    </lineage>
</organism>
<keyword evidence="2" id="KW-1185">Reference proteome</keyword>
<dbReference type="EMBL" id="FN667742">
    <property type="protein sequence ID" value="CBJ90766.1"/>
    <property type="molecule type" value="Genomic_DNA"/>
</dbReference>
<evidence type="ECO:0000313" key="2">
    <source>
        <dbReference type="Proteomes" id="UP000008075"/>
    </source>
</evidence>
<dbReference type="KEGG" id="xne:XNC1_2712"/>
<dbReference type="Proteomes" id="UP000008075">
    <property type="component" value="Chromosome"/>
</dbReference>
<sequence>MKSEGSPKAKYGSDEQETVIERANMMRAYQRMVENKGAEFIKISVAKTRVTIDLTFYMEK</sequence>
<protein>
    <submittedName>
        <fullName evidence="1">Uncharacterized protein</fullName>
    </submittedName>
</protein>
<dbReference type="AlphaFoldDB" id="D3VIC6"/>
<reference evidence="1 2" key="1">
    <citation type="journal article" date="2011" name="PLoS ONE">
        <title>The entomopathogenic bacterial endosymbionts xenorhabdus and photorhabdus: convergent lifestyles from divergent genomes.</title>
        <authorList>
            <person name="Chaston J.M."/>
            <person name="Suen G."/>
            <person name="Tucker S.L."/>
            <person name="Andersen A.W."/>
            <person name="Bhasin A."/>
            <person name="Bode E."/>
            <person name="Bode H.B."/>
            <person name="Brachmann A.O."/>
            <person name="Cowles C.E."/>
            <person name="Cowles K.N."/>
            <person name="Darby C."/>
            <person name="de Leon L."/>
            <person name="Drace K."/>
            <person name="Du Z."/>
            <person name="Givaudan A."/>
            <person name="Herbert Tran E.E."/>
            <person name="Jewell K.A."/>
            <person name="Knack J.J."/>
            <person name="Krasomil-Osterfeld K.C."/>
            <person name="Kukor R."/>
            <person name="Lanois A."/>
            <person name="Latreille P."/>
            <person name="Leimgruber N.K."/>
            <person name="Lipke C.M."/>
            <person name="Liu R."/>
            <person name="Lu X."/>
            <person name="Martens E.C."/>
            <person name="Marri P.R."/>
            <person name="Medigue C."/>
            <person name="Menard M.L."/>
            <person name="Miller N.M."/>
            <person name="Morales-Soto N."/>
            <person name="Norton S."/>
            <person name="Ogier J.C."/>
            <person name="Orchard S.S."/>
            <person name="Park D."/>
            <person name="Park Y."/>
            <person name="Qurollo B.A."/>
            <person name="Sugar D.R."/>
            <person name="Richards G.R."/>
            <person name="Rouy Z."/>
            <person name="Slominski B."/>
            <person name="Slominski K."/>
            <person name="Snyder H."/>
            <person name="Tjaden B.C."/>
            <person name="van der Hoeven R."/>
            <person name="Welch R.D."/>
            <person name="Wheeler C."/>
            <person name="Xiang B."/>
            <person name="Barbazuk B."/>
            <person name="Gaudriault S."/>
            <person name="Goodner B."/>
            <person name="Slater S.C."/>
            <person name="Forst S."/>
            <person name="Goldman B.S."/>
            <person name="Goodrich-Blair H."/>
        </authorList>
    </citation>
    <scope>NUCLEOTIDE SEQUENCE [LARGE SCALE GENOMIC DNA]</scope>
    <source>
        <strain evidence="2">ATCC 19061 / DSM 3370 / CCUG 14189 / LMG 1036 / NCIMB 9965 / AN6</strain>
    </source>
</reference>
<evidence type="ECO:0000313" key="1">
    <source>
        <dbReference type="EMBL" id="CBJ90766.1"/>
    </source>
</evidence>
<proteinExistence type="predicted"/>
<dbReference type="HOGENOM" id="CLU_2940873_0_0_6"/>
<gene>
    <name evidence="1" type="ordered locus">XNC1_2712</name>
</gene>